<evidence type="ECO:0000256" key="10">
    <source>
        <dbReference type="ARBA" id="ARBA00023136"/>
    </source>
</evidence>
<evidence type="ECO:0000256" key="9">
    <source>
        <dbReference type="ARBA" id="ARBA00023012"/>
    </source>
</evidence>
<keyword evidence="10" id="KW-0472">Membrane</keyword>
<dbReference type="PANTHER" id="PTHR45436:SF5">
    <property type="entry name" value="SENSOR HISTIDINE KINASE TRCS"/>
    <property type="match status" value="1"/>
</dbReference>
<dbReference type="PROSITE" id="PS50109">
    <property type="entry name" value="HIS_KIN"/>
    <property type="match status" value="1"/>
</dbReference>
<dbReference type="Pfam" id="PF02518">
    <property type="entry name" value="HATPase_c"/>
    <property type="match status" value="1"/>
</dbReference>
<dbReference type="InterPro" id="IPR004358">
    <property type="entry name" value="Sig_transdc_His_kin-like_C"/>
</dbReference>
<keyword evidence="7" id="KW-0418">Kinase</keyword>
<dbReference type="InterPro" id="IPR036890">
    <property type="entry name" value="HATPase_C_sf"/>
</dbReference>
<protein>
    <recommendedName>
        <fullName evidence="3">histidine kinase</fullName>
        <ecNumber evidence="3">2.7.13.3</ecNumber>
    </recommendedName>
</protein>
<keyword evidence="4" id="KW-0597">Phosphoprotein</keyword>
<dbReference type="InterPro" id="IPR003661">
    <property type="entry name" value="HisK_dim/P_dom"/>
</dbReference>
<evidence type="ECO:0000313" key="12">
    <source>
        <dbReference type="EMBL" id="GIH41855.1"/>
    </source>
</evidence>
<evidence type="ECO:0000256" key="6">
    <source>
        <dbReference type="ARBA" id="ARBA00022692"/>
    </source>
</evidence>
<accession>A0ABQ4G4A1</accession>
<dbReference type="InterPro" id="IPR036097">
    <property type="entry name" value="HisK_dim/P_sf"/>
</dbReference>
<evidence type="ECO:0000256" key="8">
    <source>
        <dbReference type="ARBA" id="ARBA00022989"/>
    </source>
</evidence>
<evidence type="ECO:0000313" key="13">
    <source>
        <dbReference type="Proteomes" id="UP000603904"/>
    </source>
</evidence>
<keyword evidence="5" id="KW-0808">Transferase</keyword>
<dbReference type="PRINTS" id="PR00344">
    <property type="entry name" value="BCTRLSENSOR"/>
</dbReference>
<dbReference type="InterPro" id="IPR050428">
    <property type="entry name" value="TCS_sensor_his_kinase"/>
</dbReference>
<comment type="catalytic activity">
    <reaction evidence="1">
        <text>ATP + protein L-histidine = ADP + protein N-phospho-L-histidine.</text>
        <dbReference type="EC" id="2.7.13.3"/>
    </reaction>
</comment>
<evidence type="ECO:0000256" key="2">
    <source>
        <dbReference type="ARBA" id="ARBA00004236"/>
    </source>
</evidence>
<dbReference type="SUPFAM" id="SSF47384">
    <property type="entry name" value="Homodimeric domain of signal transducing histidine kinase"/>
    <property type="match status" value="1"/>
</dbReference>
<dbReference type="Gene3D" id="3.30.565.10">
    <property type="entry name" value="Histidine kinase-like ATPase, C-terminal domain"/>
    <property type="match status" value="1"/>
</dbReference>
<dbReference type="SUPFAM" id="SSF55874">
    <property type="entry name" value="ATPase domain of HSP90 chaperone/DNA topoisomerase II/histidine kinase"/>
    <property type="match status" value="1"/>
</dbReference>
<evidence type="ECO:0000259" key="11">
    <source>
        <dbReference type="PROSITE" id="PS50109"/>
    </source>
</evidence>
<reference evidence="12 13" key="1">
    <citation type="submission" date="2021-01" db="EMBL/GenBank/DDBJ databases">
        <title>Whole genome shotgun sequence of Microbispora corallina NBRC 16416.</title>
        <authorList>
            <person name="Komaki H."/>
            <person name="Tamura T."/>
        </authorList>
    </citation>
    <scope>NUCLEOTIDE SEQUENCE [LARGE SCALE GENOMIC DNA]</scope>
    <source>
        <strain evidence="12 13">NBRC 16416</strain>
    </source>
</reference>
<evidence type="ECO:0000256" key="7">
    <source>
        <dbReference type="ARBA" id="ARBA00022777"/>
    </source>
</evidence>
<dbReference type="SMART" id="SM00388">
    <property type="entry name" value="HisKA"/>
    <property type="match status" value="1"/>
</dbReference>
<keyword evidence="8" id="KW-1133">Transmembrane helix</keyword>
<comment type="subcellular location">
    <subcellularLocation>
        <location evidence="2">Cell membrane</location>
    </subcellularLocation>
</comment>
<keyword evidence="6" id="KW-0812">Transmembrane</keyword>
<comment type="caution">
    <text evidence="12">The sequence shown here is derived from an EMBL/GenBank/DDBJ whole genome shotgun (WGS) entry which is preliminary data.</text>
</comment>
<dbReference type="SMART" id="SM00387">
    <property type="entry name" value="HATPase_c"/>
    <property type="match status" value="1"/>
</dbReference>
<gene>
    <name evidence="12" type="ORF">Mco01_48550</name>
</gene>
<dbReference type="InterPro" id="IPR003594">
    <property type="entry name" value="HATPase_dom"/>
</dbReference>
<dbReference type="EC" id="2.7.13.3" evidence="3"/>
<dbReference type="PANTHER" id="PTHR45436">
    <property type="entry name" value="SENSOR HISTIDINE KINASE YKOH"/>
    <property type="match status" value="1"/>
</dbReference>
<evidence type="ECO:0000256" key="5">
    <source>
        <dbReference type="ARBA" id="ARBA00022679"/>
    </source>
</evidence>
<proteinExistence type="predicted"/>
<sequence length="291" mass="31851">MRLVLAACVPAMQALVGYAIGGTVRERRTRQEMAAISRHLAATAEGQLPTPVPPGPLGPDTARLVESINATIELCRRLGWFASDLSHEIRTPLTALRAELEEAALNHEDTDVRQLVKRTLPSIDRADAVVASMLMLARLQACTDRERVRVDLGDLVKSEVDGRERLHPVTIRVAGQVVVRAVPEQVRQAMTNLLDNAERHARAHVEVEVARRGRTALLVVDDDGEGVPEADRQRIFDRFIRLEDSRRRDGMGAGLGLGITRAIAEAHHGDVRAEDRPGGGARFVLRLPAAS</sequence>
<feature type="domain" description="Histidine kinase" evidence="11">
    <location>
        <begin position="84"/>
        <end position="291"/>
    </location>
</feature>
<dbReference type="InterPro" id="IPR005467">
    <property type="entry name" value="His_kinase_dom"/>
</dbReference>
<dbReference type="EMBL" id="BOOC01000026">
    <property type="protein sequence ID" value="GIH41855.1"/>
    <property type="molecule type" value="Genomic_DNA"/>
</dbReference>
<name>A0ABQ4G4A1_9ACTN</name>
<dbReference type="Proteomes" id="UP000603904">
    <property type="component" value="Unassembled WGS sequence"/>
</dbReference>
<dbReference type="Pfam" id="PF00512">
    <property type="entry name" value="HisKA"/>
    <property type="match status" value="1"/>
</dbReference>
<keyword evidence="13" id="KW-1185">Reference proteome</keyword>
<evidence type="ECO:0000256" key="1">
    <source>
        <dbReference type="ARBA" id="ARBA00000085"/>
    </source>
</evidence>
<keyword evidence="9" id="KW-0902">Two-component regulatory system</keyword>
<dbReference type="Gene3D" id="1.10.287.130">
    <property type="match status" value="1"/>
</dbReference>
<evidence type="ECO:0000256" key="3">
    <source>
        <dbReference type="ARBA" id="ARBA00012438"/>
    </source>
</evidence>
<evidence type="ECO:0000256" key="4">
    <source>
        <dbReference type="ARBA" id="ARBA00022553"/>
    </source>
</evidence>
<dbReference type="CDD" id="cd00082">
    <property type="entry name" value="HisKA"/>
    <property type="match status" value="1"/>
</dbReference>
<organism evidence="12 13">
    <name type="scientific">Microbispora corallina</name>
    <dbReference type="NCBI Taxonomy" id="83302"/>
    <lineage>
        <taxon>Bacteria</taxon>
        <taxon>Bacillati</taxon>
        <taxon>Actinomycetota</taxon>
        <taxon>Actinomycetes</taxon>
        <taxon>Streptosporangiales</taxon>
        <taxon>Streptosporangiaceae</taxon>
        <taxon>Microbispora</taxon>
    </lineage>
</organism>